<gene>
    <name evidence="1" type="ORF">QLQ22_04455</name>
</gene>
<protein>
    <submittedName>
        <fullName evidence="1">(2Fe-2S)-binding protein</fullName>
    </submittedName>
</protein>
<accession>A0ACD4RDL8</accession>
<sequence length="107" mass="12204">MHIENHPVLGKQLTKPVTIYFNNKKYKAYKQQTVAAALIANGEIKFGLSRKLIQARGLFCSRGRCCSCYMTVNGEEHVRSCMVRVEEGMEIYPNLEDPEVRSDDYGD</sequence>
<keyword evidence="2" id="KW-1185">Reference proteome</keyword>
<organism evidence="1 2">
    <name type="scientific">Metabacillus hrfriensis</name>
    <dbReference type="NCBI Taxonomy" id="3048891"/>
    <lineage>
        <taxon>Bacteria</taxon>
        <taxon>Bacillati</taxon>
        <taxon>Bacillota</taxon>
        <taxon>Bacilli</taxon>
        <taxon>Bacillales</taxon>
        <taxon>Bacillaceae</taxon>
        <taxon>Metabacillus</taxon>
    </lineage>
</organism>
<name>A0ACD4RDL8_9BACI</name>
<proteinExistence type="predicted"/>
<evidence type="ECO:0000313" key="2">
    <source>
        <dbReference type="Proteomes" id="UP001226091"/>
    </source>
</evidence>
<dbReference type="Proteomes" id="UP001226091">
    <property type="component" value="Chromosome"/>
</dbReference>
<reference evidence="2" key="1">
    <citation type="journal article" date="2025" name="Aquaculture">
        <title>Assessment of the bioflocculant production and safety properties of Metabacillus hrfriensis sp. nov. based on phenotypic and whole-genome sequencing analysis.</title>
        <authorList>
            <person name="Zhang R."/>
            <person name="Zhao Z."/>
            <person name="Luo L."/>
            <person name="Wang S."/>
            <person name="Guo K."/>
            <person name="Xu W."/>
        </authorList>
    </citation>
    <scope>NUCLEOTIDE SEQUENCE [LARGE SCALE GENOMIC DNA]</scope>
    <source>
        <strain evidence="2">CT-WN-B3</strain>
    </source>
</reference>
<dbReference type="EMBL" id="CP126116">
    <property type="protein sequence ID" value="WHZ58603.1"/>
    <property type="molecule type" value="Genomic_DNA"/>
</dbReference>
<evidence type="ECO:0000313" key="1">
    <source>
        <dbReference type="EMBL" id="WHZ58603.1"/>
    </source>
</evidence>